<proteinExistence type="predicted"/>
<evidence type="ECO:0000313" key="3">
    <source>
        <dbReference type="Proteomes" id="UP000729402"/>
    </source>
</evidence>
<reference evidence="2" key="1">
    <citation type="journal article" date="2021" name="bioRxiv">
        <title>Whole Genome Assembly and Annotation of Northern Wild Rice, Zizania palustris L., Supports a Whole Genome Duplication in the Zizania Genus.</title>
        <authorList>
            <person name="Haas M."/>
            <person name="Kono T."/>
            <person name="Macchietto M."/>
            <person name="Millas R."/>
            <person name="McGilp L."/>
            <person name="Shao M."/>
            <person name="Duquette J."/>
            <person name="Hirsch C.N."/>
            <person name="Kimball J."/>
        </authorList>
    </citation>
    <scope>NUCLEOTIDE SEQUENCE</scope>
    <source>
        <tissue evidence="2">Fresh leaf tissue</tissue>
    </source>
</reference>
<accession>A0A8J5VX39</accession>
<dbReference type="PANTHER" id="PTHR33165:SF89">
    <property type="entry name" value="DUF295 DOMAIN-CONTAINING PROTEIN"/>
    <property type="match status" value="1"/>
</dbReference>
<dbReference type="Proteomes" id="UP000729402">
    <property type="component" value="Unassembled WGS sequence"/>
</dbReference>
<dbReference type="InterPro" id="IPR005174">
    <property type="entry name" value="KIB1-4_b-propeller"/>
</dbReference>
<evidence type="ECO:0000259" key="1">
    <source>
        <dbReference type="Pfam" id="PF03478"/>
    </source>
</evidence>
<gene>
    <name evidence="2" type="ORF">GUJ93_ZPchr0006g42493</name>
</gene>
<organism evidence="2 3">
    <name type="scientific">Zizania palustris</name>
    <name type="common">Northern wild rice</name>
    <dbReference type="NCBI Taxonomy" id="103762"/>
    <lineage>
        <taxon>Eukaryota</taxon>
        <taxon>Viridiplantae</taxon>
        <taxon>Streptophyta</taxon>
        <taxon>Embryophyta</taxon>
        <taxon>Tracheophyta</taxon>
        <taxon>Spermatophyta</taxon>
        <taxon>Magnoliopsida</taxon>
        <taxon>Liliopsida</taxon>
        <taxon>Poales</taxon>
        <taxon>Poaceae</taxon>
        <taxon>BOP clade</taxon>
        <taxon>Oryzoideae</taxon>
        <taxon>Oryzeae</taxon>
        <taxon>Zizaniinae</taxon>
        <taxon>Zizania</taxon>
    </lineage>
</organism>
<name>A0A8J5VX39_ZIZPA</name>
<evidence type="ECO:0000313" key="2">
    <source>
        <dbReference type="EMBL" id="KAG8075916.1"/>
    </source>
</evidence>
<dbReference type="OrthoDB" id="619048at2759"/>
<keyword evidence="3" id="KW-1185">Reference proteome</keyword>
<dbReference type="PANTHER" id="PTHR33165">
    <property type="entry name" value="F-BOX DOMAIN CONTAINING PROTEIN-LIKE-RELATED"/>
    <property type="match status" value="1"/>
</dbReference>
<dbReference type="EMBL" id="JAAALK010000283">
    <property type="protein sequence ID" value="KAG8075916.1"/>
    <property type="molecule type" value="Genomic_DNA"/>
</dbReference>
<dbReference type="AlphaFoldDB" id="A0A8J5VX39"/>
<feature type="domain" description="KIB1-4 beta-propeller" evidence="1">
    <location>
        <begin position="67"/>
        <end position="309"/>
    </location>
</feature>
<sequence>MADHMLANSLFDYVMFRRVCAPWRETAEDPKVRSVLEPRYHPRRWILLSEPDDGEGLRCLMNIDTGSKLSLDLPELLGYHVAPGSGGAPGGVLVMVEDGSLTVRVFNPLTRQSMDLPSIAPLVSRRRRGRMDTDFLDMCKVTGAGFAGKSTVVLHIGMEKKLVSAKLGDEAWEVISDSALRCAVFYFAGNVYVAMMDEGLMVVDAETTPPRLVLAAPWPHKEWNAVQMAESSAGELLVLGNKVQRRAGNDHKTMHEVFRLDSNAGMLIRVTDLGERVLFVGEYSGGLVVPTRYLDYTLMPANTICFKNDQVFGKFFVRQVSDGKTTRLLSRVQERVMSFLDNLIAYISWRGRKELQTD</sequence>
<reference evidence="2" key="2">
    <citation type="submission" date="2021-02" db="EMBL/GenBank/DDBJ databases">
        <authorList>
            <person name="Kimball J.A."/>
            <person name="Haas M.W."/>
            <person name="Macchietto M."/>
            <person name="Kono T."/>
            <person name="Duquette J."/>
            <person name="Shao M."/>
        </authorList>
    </citation>
    <scope>NUCLEOTIDE SEQUENCE</scope>
    <source>
        <tissue evidence="2">Fresh leaf tissue</tissue>
    </source>
</reference>
<dbReference type="Pfam" id="PF03478">
    <property type="entry name" value="Beta-prop_KIB1-4"/>
    <property type="match status" value="1"/>
</dbReference>
<protein>
    <recommendedName>
        <fullName evidence="1">KIB1-4 beta-propeller domain-containing protein</fullName>
    </recommendedName>
</protein>
<comment type="caution">
    <text evidence="2">The sequence shown here is derived from an EMBL/GenBank/DDBJ whole genome shotgun (WGS) entry which is preliminary data.</text>
</comment>